<dbReference type="InParanoid" id="A0A2G5EBR3"/>
<dbReference type="PANTHER" id="PTHR31476">
    <property type="entry name" value="PROTEIN WHAT'S THIS FACTOR 1 HOMOLOG, CHLOROPLASTIC"/>
    <property type="match status" value="1"/>
</dbReference>
<dbReference type="GO" id="GO:0003723">
    <property type="term" value="F:RNA binding"/>
    <property type="evidence" value="ECO:0007669"/>
    <property type="project" value="InterPro"/>
</dbReference>
<feature type="domain" description="PORR" evidence="1">
    <location>
        <begin position="66"/>
        <end position="393"/>
    </location>
</feature>
<proteinExistence type="predicted"/>
<accession>A0A2G5EBR3</accession>
<dbReference type="InterPro" id="IPR021099">
    <property type="entry name" value="PORR_domain"/>
</dbReference>
<protein>
    <recommendedName>
        <fullName evidence="1">PORR domain-containing protein</fullName>
    </recommendedName>
</protein>
<gene>
    <name evidence="2" type="ORF">AQUCO_00900057v1</name>
</gene>
<reference evidence="2 3" key="1">
    <citation type="submission" date="2017-09" db="EMBL/GenBank/DDBJ databases">
        <title>WGS assembly of Aquilegia coerulea Goldsmith.</title>
        <authorList>
            <person name="Hodges S."/>
            <person name="Kramer E."/>
            <person name="Nordborg M."/>
            <person name="Tomkins J."/>
            <person name="Borevitz J."/>
            <person name="Derieg N."/>
            <person name="Yan J."/>
            <person name="Mihaltcheva S."/>
            <person name="Hayes R.D."/>
            <person name="Rokhsar D."/>
        </authorList>
    </citation>
    <scope>NUCLEOTIDE SEQUENCE [LARGE SCALE GENOMIC DNA]</scope>
    <source>
        <strain evidence="3">cv. Goldsmith</strain>
    </source>
</reference>
<evidence type="ECO:0000313" key="2">
    <source>
        <dbReference type="EMBL" id="PIA53205.1"/>
    </source>
</evidence>
<name>A0A2G5EBR3_AQUCA</name>
<dbReference type="FunCoup" id="A0A2G5EBR3">
    <property type="interactions" value="1533"/>
</dbReference>
<dbReference type="InterPro" id="IPR045040">
    <property type="entry name" value="PORR_fam"/>
</dbReference>
<keyword evidence="3" id="KW-1185">Reference proteome</keyword>
<dbReference type="STRING" id="218851.A0A2G5EBR3"/>
<dbReference type="PANTHER" id="PTHR31476:SF6">
    <property type="entry name" value="EMB|CAB68190.1"/>
    <property type="match status" value="1"/>
</dbReference>
<dbReference type="EMBL" id="KZ305026">
    <property type="protein sequence ID" value="PIA53205.1"/>
    <property type="molecule type" value="Genomic_DNA"/>
</dbReference>
<sequence length="426" mass="49799">MKAKSTSPARGNKTIIKKSDKEEIQSNLMFVTRFRWHHHHHHHHTIKVAFAYQQTASLVNIKLKWVKDKPLDAVVSHHNDLMPASLLVSFLSSAPTYSLPIYHLSPIRPHLGLPQLLKLSTFLRRYPTIFHEYPLPNVNGGTVPCFQLTNQALHLHHQELHILHNSESDLVHRLQKLLMLTHDRTLPLQTIDQFKWDMGLPYHYQQTLIPRYPHLFSFVSLPDDRIALKLIYWDERLAISHLQNQIVQENNKDVQHLPFPIGFTRGFGLKKKCIKWLEEWQRLPYTSPYADASHLDSRTDVSEKRIVGVFHELLNLTIHKMTQRKNMSNLRKPLGLPQKFTKVFGRHPGIFYISQKCSTQTIVLREAYDHQDLLDKHPLVGIRQQYASMMKIGFQNRSRGLYKNITGEDHQEEEHCQLKNDSTVIT</sequence>
<evidence type="ECO:0000259" key="1">
    <source>
        <dbReference type="Pfam" id="PF11955"/>
    </source>
</evidence>
<dbReference type="Proteomes" id="UP000230069">
    <property type="component" value="Unassembled WGS sequence"/>
</dbReference>
<dbReference type="OrthoDB" id="1716100at2759"/>
<dbReference type="AlphaFoldDB" id="A0A2G5EBR3"/>
<evidence type="ECO:0000313" key="3">
    <source>
        <dbReference type="Proteomes" id="UP000230069"/>
    </source>
</evidence>
<organism evidence="2 3">
    <name type="scientific">Aquilegia coerulea</name>
    <name type="common">Rocky mountain columbine</name>
    <dbReference type="NCBI Taxonomy" id="218851"/>
    <lineage>
        <taxon>Eukaryota</taxon>
        <taxon>Viridiplantae</taxon>
        <taxon>Streptophyta</taxon>
        <taxon>Embryophyta</taxon>
        <taxon>Tracheophyta</taxon>
        <taxon>Spermatophyta</taxon>
        <taxon>Magnoliopsida</taxon>
        <taxon>Ranunculales</taxon>
        <taxon>Ranunculaceae</taxon>
        <taxon>Thalictroideae</taxon>
        <taxon>Aquilegia</taxon>
    </lineage>
</organism>
<dbReference type="Pfam" id="PF11955">
    <property type="entry name" value="PORR"/>
    <property type="match status" value="1"/>
</dbReference>